<accession>A0A081FZY6</accession>
<dbReference type="GO" id="GO:0008942">
    <property type="term" value="F:nitrite reductase [NAD(P)H] activity"/>
    <property type="evidence" value="ECO:0007669"/>
    <property type="project" value="UniProtKB-EC"/>
</dbReference>
<organism evidence="4 5">
    <name type="scientific">Marinobacterium lacunae</name>
    <dbReference type="NCBI Taxonomy" id="1232683"/>
    <lineage>
        <taxon>Bacteria</taxon>
        <taxon>Pseudomonadati</taxon>
        <taxon>Pseudomonadota</taxon>
        <taxon>Gammaproteobacteria</taxon>
        <taxon>Oceanospirillales</taxon>
        <taxon>Oceanospirillaceae</taxon>
        <taxon>Marinobacterium</taxon>
    </lineage>
</organism>
<sequence length="123" mass="13758">MTAAQEWIHICNLDDLVADSGICALVGERQVALFYIPEQKQVFAIDNYDPVGKANVLSRGLIGSAEEKLFVASPLYKERYCLESGECLDNDELVLDTWQTRIDGERLLLDPQPFNRVALKQAG</sequence>
<evidence type="ECO:0000313" key="4">
    <source>
        <dbReference type="EMBL" id="KEA64091.1"/>
    </source>
</evidence>
<dbReference type="GO" id="GO:0042128">
    <property type="term" value="P:nitrate assimilation"/>
    <property type="evidence" value="ECO:0007669"/>
    <property type="project" value="UniProtKB-KW"/>
</dbReference>
<keyword evidence="1 4" id="KW-0560">Oxidoreductase</keyword>
<dbReference type="SUPFAM" id="SSF50022">
    <property type="entry name" value="ISP domain"/>
    <property type="match status" value="1"/>
</dbReference>
<dbReference type="PANTHER" id="PTHR40562">
    <property type="match status" value="1"/>
</dbReference>
<feature type="domain" description="Rieske-like [2Fe-2S]" evidence="3">
    <location>
        <begin position="6"/>
        <end position="107"/>
    </location>
</feature>
<evidence type="ECO:0000256" key="1">
    <source>
        <dbReference type="ARBA" id="ARBA00023002"/>
    </source>
</evidence>
<proteinExistence type="predicted"/>
<dbReference type="PROSITE" id="PS51300">
    <property type="entry name" value="NIRD"/>
    <property type="match status" value="1"/>
</dbReference>
<dbReference type="eggNOG" id="COG2146">
    <property type="taxonomic scope" value="Bacteria"/>
</dbReference>
<dbReference type="GO" id="GO:0051537">
    <property type="term" value="F:2 iron, 2 sulfur cluster binding"/>
    <property type="evidence" value="ECO:0007669"/>
    <property type="project" value="InterPro"/>
</dbReference>
<dbReference type="Gene3D" id="2.102.10.10">
    <property type="entry name" value="Rieske [2Fe-2S] iron-sulphur domain"/>
    <property type="match status" value="1"/>
</dbReference>
<dbReference type="InterPro" id="IPR012748">
    <property type="entry name" value="Rieske-like_NirD"/>
</dbReference>
<evidence type="ECO:0000313" key="5">
    <source>
        <dbReference type="Proteomes" id="UP000028252"/>
    </source>
</evidence>
<dbReference type="Pfam" id="PF13806">
    <property type="entry name" value="Rieske_2"/>
    <property type="match status" value="1"/>
</dbReference>
<dbReference type="InterPro" id="IPR036922">
    <property type="entry name" value="Rieske_2Fe-2S_sf"/>
</dbReference>
<evidence type="ECO:0000256" key="2">
    <source>
        <dbReference type="ARBA" id="ARBA00023063"/>
    </source>
</evidence>
<dbReference type="OrthoDB" id="516687at2"/>
<keyword evidence="2" id="KW-0534">Nitrate assimilation</keyword>
<dbReference type="PANTHER" id="PTHR40562:SF1">
    <property type="entry name" value="NITRITE REDUCTASE (NADH) SMALL SUBUNIT"/>
    <property type="match status" value="1"/>
</dbReference>
<dbReference type="EMBL" id="JMQN01000021">
    <property type="protein sequence ID" value="KEA64091.1"/>
    <property type="molecule type" value="Genomic_DNA"/>
</dbReference>
<dbReference type="CDD" id="cd03529">
    <property type="entry name" value="Rieske_NirD"/>
    <property type="match status" value="1"/>
</dbReference>
<gene>
    <name evidence="4" type="ORF">ADIMK_1826</name>
</gene>
<name>A0A081FZY6_9GAMM</name>
<keyword evidence="5" id="KW-1185">Reference proteome</keyword>
<protein>
    <submittedName>
        <fullName evidence="4">Nitrite reductase [NAD(P)H] small subunit</fullName>
        <ecNumber evidence="4">1.7.1.4</ecNumber>
    </submittedName>
</protein>
<dbReference type="Proteomes" id="UP000028252">
    <property type="component" value="Unassembled WGS sequence"/>
</dbReference>
<dbReference type="STRING" id="1232683.ADIMK_1826"/>
<dbReference type="AlphaFoldDB" id="A0A081FZY6"/>
<dbReference type="PATRIC" id="fig|1232683.4.peg.1801"/>
<evidence type="ECO:0000259" key="3">
    <source>
        <dbReference type="Pfam" id="PF13806"/>
    </source>
</evidence>
<dbReference type="RefSeq" id="WP_036186595.1">
    <property type="nucleotide sequence ID" value="NZ_JMQN01000021.1"/>
</dbReference>
<comment type="caution">
    <text evidence="4">The sequence shown here is derived from an EMBL/GenBank/DDBJ whole genome shotgun (WGS) entry which is preliminary data.</text>
</comment>
<dbReference type="InterPro" id="IPR017881">
    <property type="entry name" value="NirD"/>
</dbReference>
<reference evidence="4 5" key="1">
    <citation type="submission" date="2014-04" db="EMBL/GenBank/DDBJ databases">
        <title>Marinobacterium kochiensis sp. nov., isolated from sediment sample collected from Kochi backwaters in Kerala, India.</title>
        <authorList>
            <person name="Singh A."/>
            <person name="Pinnaka A.K."/>
        </authorList>
    </citation>
    <scope>NUCLEOTIDE SEQUENCE [LARGE SCALE GENOMIC DNA]</scope>
    <source>
        <strain evidence="4 5">AK27</strain>
    </source>
</reference>
<dbReference type="EC" id="1.7.1.4" evidence="4"/>
<dbReference type="NCBIfam" id="TIGR02378">
    <property type="entry name" value="nirD_assim_sml"/>
    <property type="match status" value="1"/>
</dbReference>